<sequence>MGGYDGDRGYAEERWPGEDRGHDGGGDWRERRGGYRDDDRGRGGYPTADVNAGYGEPNRYGPPAPPQPQSFEPGYGPPASPQPQSFEPGYGPGPGSPVSGPGPAFGPRPPERAPMMDAPPTQIAPPTQLAPEVRPAPEQRSRSAERDADSGVYRSRKPMHAVLIGLSLGVFELIMFLVFVRGVFQFDVGRIVAGGLMMMALPLFGLGFYALITGAAHGGPKAFLKTPLAYLPIGLILMIAAGAAA</sequence>
<evidence type="ECO:0000313" key="4">
    <source>
        <dbReference type="Proteomes" id="UP001595816"/>
    </source>
</evidence>
<evidence type="ECO:0000313" key="3">
    <source>
        <dbReference type="EMBL" id="MFC4130910.1"/>
    </source>
</evidence>
<proteinExistence type="predicted"/>
<keyword evidence="4" id="KW-1185">Reference proteome</keyword>
<dbReference type="RefSeq" id="WP_253756963.1">
    <property type="nucleotide sequence ID" value="NZ_JAMZDZ010000001.1"/>
</dbReference>
<keyword evidence="2" id="KW-0812">Transmembrane</keyword>
<feature type="transmembrane region" description="Helical" evidence="2">
    <location>
        <begin position="228"/>
        <end position="244"/>
    </location>
</feature>
<dbReference type="EMBL" id="JBHSAY010000005">
    <property type="protein sequence ID" value="MFC4130910.1"/>
    <property type="molecule type" value="Genomic_DNA"/>
</dbReference>
<gene>
    <name evidence="3" type="ORF">ACFOZ4_09885</name>
</gene>
<accession>A0ABV8LKW1</accession>
<feature type="region of interest" description="Disordered" evidence="1">
    <location>
        <begin position="1"/>
        <end position="151"/>
    </location>
</feature>
<evidence type="ECO:0000256" key="2">
    <source>
        <dbReference type="SAM" id="Phobius"/>
    </source>
</evidence>
<name>A0ABV8LKW1_9ACTN</name>
<evidence type="ECO:0000256" key="1">
    <source>
        <dbReference type="SAM" id="MobiDB-lite"/>
    </source>
</evidence>
<keyword evidence="2" id="KW-0472">Membrane</keyword>
<keyword evidence="2" id="KW-1133">Transmembrane helix</keyword>
<comment type="caution">
    <text evidence="3">The sequence shown here is derived from an EMBL/GenBank/DDBJ whole genome shotgun (WGS) entry which is preliminary data.</text>
</comment>
<dbReference type="Proteomes" id="UP001595816">
    <property type="component" value="Unassembled WGS sequence"/>
</dbReference>
<organism evidence="3 4">
    <name type="scientific">Hamadaea flava</name>
    <dbReference type="NCBI Taxonomy" id="1742688"/>
    <lineage>
        <taxon>Bacteria</taxon>
        <taxon>Bacillati</taxon>
        <taxon>Actinomycetota</taxon>
        <taxon>Actinomycetes</taxon>
        <taxon>Micromonosporales</taxon>
        <taxon>Micromonosporaceae</taxon>
        <taxon>Hamadaea</taxon>
    </lineage>
</organism>
<feature type="compositionally biased region" description="Basic and acidic residues" evidence="1">
    <location>
        <begin position="135"/>
        <end position="149"/>
    </location>
</feature>
<feature type="compositionally biased region" description="Basic and acidic residues" evidence="1">
    <location>
        <begin position="1"/>
        <end position="42"/>
    </location>
</feature>
<feature type="transmembrane region" description="Helical" evidence="2">
    <location>
        <begin position="161"/>
        <end position="184"/>
    </location>
</feature>
<feature type="transmembrane region" description="Helical" evidence="2">
    <location>
        <begin position="196"/>
        <end position="216"/>
    </location>
</feature>
<reference evidence="4" key="1">
    <citation type="journal article" date="2019" name="Int. J. Syst. Evol. Microbiol.">
        <title>The Global Catalogue of Microorganisms (GCM) 10K type strain sequencing project: providing services to taxonomists for standard genome sequencing and annotation.</title>
        <authorList>
            <consortium name="The Broad Institute Genomics Platform"/>
            <consortium name="The Broad Institute Genome Sequencing Center for Infectious Disease"/>
            <person name="Wu L."/>
            <person name="Ma J."/>
        </authorList>
    </citation>
    <scope>NUCLEOTIDE SEQUENCE [LARGE SCALE GENOMIC DNA]</scope>
    <source>
        <strain evidence="4">CGMCC 4.7289</strain>
    </source>
</reference>
<protein>
    <submittedName>
        <fullName evidence="3">Uncharacterized protein</fullName>
    </submittedName>
</protein>